<dbReference type="PANTHER" id="PTHR34309:SF10">
    <property type="entry name" value="SLR1406 PROTEIN"/>
    <property type="match status" value="1"/>
</dbReference>
<dbReference type="RefSeq" id="WP_066095423.1">
    <property type="nucleotide sequence ID" value="NZ_CP017476.1"/>
</dbReference>
<dbReference type="InterPro" id="IPR038084">
    <property type="entry name" value="PduO/GlcC-like_sf"/>
</dbReference>
<feature type="chain" id="PRO_5044549425" description="Adenosylcobalamin biosynthesis, GlcG-related protein" evidence="1">
    <location>
        <begin position="21"/>
        <end position="167"/>
    </location>
</feature>
<evidence type="ECO:0000313" key="4">
    <source>
        <dbReference type="Proteomes" id="UP000185657"/>
    </source>
</evidence>
<keyword evidence="4" id="KW-1185">Reference proteome</keyword>
<dbReference type="Proteomes" id="UP000185657">
    <property type="component" value="Unassembled WGS sequence"/>
</dbReference>
<evidence type="ECO:0000313" key="2">
    <source>
        <dbReference type="EMBL" id="AOW15273.1"/>
    </source>
</evidence>
<accession>A0A162YSS6</accession>
<dbReference type="KEGG" id="hyl:LPB072_01025"/>
<dbReference type="InterPro" id="IPR005624">
    <property type="entry name" value="PduO/GlcC-like"/>
</dbReference>
<dbReference type="AlphaFoldDB" id="A0A162YSS6"/>
<evidence type="ECO:0008006" key="6">
    <source>
        <dbReference type="Google" id="ProtNLM"/>
    </source>
</evidence>
<protein>
    <recommendedName>
        <fullName evidence="6">Adenosylcobalamin biosynthesis, GlcG-related protein</fullName>
    </recommendedName>
</protein>
<dbReference type="InterPro" id="IPR052517">
    <property type="entry name" value="GlcG_carb_metab_protein"/>
</dbReference>
<dbReference type="STRING" id="1763535.LPB072_01025"/>
<dbReference type="SUPFAM" id="SSF143744">
    <property type="entry name" value="GlcG-like"/>
    <property type="match status" value="1"/>
</dbReference>
<dbReference type="Proteomes" id="UP000185680">
    <property type="component" value="Chromosome"/>
</dbReference>
<dbReference type="OrthoDB" id="1684899at2"/>
<dbReference type="PANTHER" id="PTHR34309">
    <property type="entry name" value="SLR1406 PROTEIN"/>
    <property type="match status" value="1"/>
</dbReference>
<dbReference type="Gene3D" id="3.30.450.150">
    <property type="entry name" value="Haem-degrading domain"/>
    <property type="match status" value="1"/>
</dbReference>
<proteinExistence type="predicted"/>
<dbReference type="Pfam" id="PF03928">
    <property type="entry name" value="HbpS-like"/>
    <property type="match status" value="1"/>
</dbReference>
<reference evidence="3 4" key="1">
    <citation type="submission" date="2016-02" db="EMBL/GenBank/DDBJ databases">
        <title>Draft genome sequence of Hydrogenophaga sp. LPB0072.</title>
        <authorList>
            <person name="Shin S.-K."/>
            <person name="Yi H."/>
        </authorList>
    </citation>
    <scope>NUCLEOTIDE SEQUENCE [LARGE SCALE GENOMIC DNA]</scope>
    <source>
        <strain evidence="3 4">LPB0072</strain>
    </source>
</reference>
<evidence type="ECO:0000313" key="5">
    <source>
        <dbReference type="Proteomes" id="UP000185680"/>
    </source>
</evidence>
<sequence>MRMRQFLLAAGLSVALPAMAQTVAPGTFQIKALTPETALIAAQAAMASCRAQGYQVAVAVVDRSGLAQVFLRDRFAGAHTFDVAINKAWTAASFRTATLELANESQPGKPMSGIRSTPRMLAVGGGLVIEGGGSIFGGIGVSGAPGGEADDACARAGIKAIADKIEF</sequence>
<feature type="signal peptide" evidence="1">
    <location>
        <begin position="1"/>
        <end position="20"/>
    </location>
</feature>
<evidence type="ECO:0000313" key="3">
    <source>
        <dbReference type="EMBL" id="OAD39897.1"/>
    </source>
</evidence>
<evidence type="ECO:0000256" key="1">
    <source>
        <dbReference type="SAM" id="SignalP"/>
    </source>
</evidence>
<name>A0A162YSS6_9BURK</name>
<gene>
    <name evidence="2" type="ORF">LPB072_01025</name>
    <name evidence="3" type="ORF">LPB72_19290</name>
</gene>
<organism evidence="2 5">
    <name type="scientific">Hydrogenophaga crassostreae</name>
    <dbReference type="NCBI Taxonomy" id="1763535"/>
    <lineage>
        <taxon>Bacteria</taxon>
        <taxon>Pseudomonadati</taxon>
        <taxon>Pseudomonadota</taxon>
        <taxon>Betaproteobacteria</taxon>
        <taxon>Burkholderiales</taxon>
        <taxon>Comamonadaceae</taxon>
        <taxon>Hydrogenophaga</taxon>
    </lineage>
</organism>
<keyword evidence="1" id="KW-0732">Signal</keyword>
<dbReference type="EMBL" id="LVWD01000037">
    <property type="protein sequence ID" value="OAD39897.1"/>
    <property type="molecule type" value="Genomic_DNA"/>
</dbReference>
<dbReference type="EMBL" id="CP017476">
    <property type="protein sequence ID" value="AOW15273.1"/>
    <property type="molecule type" value="Genomic_DNA"/>
</dbReference>
<reference evidence="2 5" key="2">
    <citation type="submission" date="2016-10" db="EMBL/GenBank/DDBJ databases">
        <title>Hydorgenophaga sp. LPB0072 isolated from gastropod.</title>
        <authorList>
            <person name="Kim E."/>
            <person name="Yi H."/>
        </authorList>
    </citation>
    <scope>NUCLEOTIDE SEQUENCE [LARGE SCALE GENOMIC DNA]</scope>
    <source>
        <strain evidence="2 5">LPB0072</strain>
    </source>
</reference>